<dbReference type="Proteomes" id="UP000542342">
    <property type="component" value="Unassembled WGS sequence"/>
</dbReference>
<proteinExistence type="predicted"/>
<evidence type="ECO:0000313" key="4">
    <source>
        <dbReference type="EMBL" id="MBA2227459.1"/>
    </source>
</evidence>
<name>A0A7V8VG64_9BACT</name>
<keyword evidence="5" id="KW-1185">Reference proteome</keyword>
<feature type="signal peptide" evidence="3">
    <location>
        <begin position="1"/>
        <end position="22"/>
    </location>
</feature>
<reference evidence="4 5" key="1">
    <citation type="submission" date="2020-07" db="EMBL/GenBank/DDBJ databases">
        <title>Thermogemmata thermophila gen. nov., sp. nov., a novel moderate thermophilic planctomycete from a Kamchatka hot spring.</title>
        <authorList>
            <person name="Elcheninov A.G."/>
            <person name="Podosokorskaya O.A."/>
            <person name="Kovaleva O.L."/>
            <person name="Novikov A."/>
            <person name="Bonch-Osmolovskaya E.A."/>
            <person name="Toshchakov S.V."/>
            <person name="Kublanov I.V."/>
        </authorList>
    </citation>
    <scope>NUCLEOTIDE SEQUENCE [LARGE SCALE GENOMIC DNA]</scope>
    <source>
        <strain evidence="4 5">2918</strain>
    </source>
</reference>
<evidence type="ECO:0000313" key="5">
    <source>
        <dbReference type="Proteomes" id="UP000542342"/>
    </source>
</evidence>
<evidence type="ECO:0000256" key="2">
    <source>
        <dbReference type="SAM" id="Phobius"/>
    </source>
</evidence>
<keyword evidence="3" id="KW-0732">Signal</keyword>
<keyword evidence="2" id="KW-0812">Transmembrane</keyword>
<protein>
    <recommendedName>
        <fullName evidence="6">DUF4129 domain-containing protein</fullName>
    </recommendedName>
</protein>
<evidence type="ECO:0000256" key="3">
    <source>
        <dbReference type="SAM" id="SignalP"/>
    </source>
</evidence>
<keyword evidence="2" id="KW-0472">Membrane</keyword>
<feature type="compositionally biased region" description="Pro residues" evidence="1">
    <location>
        <begin position="184"/>
        <end position="202"/>
    </location>
</feature>
<feature type="region of interest" description="Disordered" evidence="1">
    <location>
        <begin position="275"/>
        <end position="298"/>
    </location>
</feature>
<sequence>MRMVSVGVYLAAALYCSSWVMACPVREDGGQKALRYSDGLVIGWSGTLGLNIDVEQPLPLAGVPAPGSAEHDLWVPALDVAQLRERLRQGGKGVPPVASPLEQQWQNLLSEHLRQMGVATPEEQKRWLELLHMDEERWRRFLEGIQRRLSQEGKEVPPLPPRNWLPPLDPSKLMQPPLSTDSPLVPPDRPLGTPPQSAPPTPQGQNTALPSPHDPRHRSWDAFRELWERYIGPMDNTPELRNLLLQMMEEGGMAWDLRDSSGRSVWEVLREQMPEIGHGQRGTGDNRSEGASAEGGTEGRRWRWPQWRWPRWSSSLRWGRQGSGGGSWGSLSSGGWDWPALPRQSWWFLAILVILGGAIAALIIRQRQRRFAWLSWPHRPPLLQGQQLVDPRQIQTPEELVRAFEWWSVQLLGPEARHWTHATIARVLHQKAVLQKEQIEELARLYELARYAPEARKLPPEVWMQGRRILCSWAGVSPT</sequence>
<organism evidence="4 5">
    <name type="scientific">Thermogemmata fonticola</name>
    <dbReference type="NCBI Taxonomy" id="2755323"/>
    <lineage>
        <taxon>Bacteria</taxon>
        <taxon>Pseudomonadati</taxon>
        <taxon>Planctomycetota</taxon>
        <taxon>Planctomycetia</taxon>
        <taxon>Gemmatales</taxon>
        <taxon>Gemmataceae</taxon>
        <taxon>Thermogemmata</taxon>
    </lineage>
</organism>
<gene>
    <name evidence="4" type="ORF">H0921_14970</name>
</gene>
<dbReference type="EMBL" id="JACEFB010000014">
    <property type="protein sequence ID" value="MBA2227459.1"/>
    <property type="molecule type" value="Genomic_DNA"/>
</dbReference>
<evidence type="ECO:0000256" key="1">
    <source>
        <dbReference type="SAM" id="MobiDB-lite"/>
    </source>
</evidence>
<accession>A0A7V8VG64</accession>
<dbReference type="RefSeq" id="WP_194539322.1">
    <property type="nucleotide sequence ID" value="NZ_JACEFB010000014.1"/>
</dbReference>
<feature type="compositionally biased region" description="Pro residues" evidence="1">
    <location>
        <begin position="157"/>
        <end position="169"/>
    </location>
</feature>
<comment type="caution">
    <text evidence="4">The sequence shown here is derived from an EMBL/GenBank/DDBJ whole genome shotgun (WGS) entry which is preliminary data.</text>
</comment>
<evidence type="ECO:0008006" key="6">
    <source>
        <dbReference type="Google" id="ProtNLM"/>
    </source>
</evidence>
<dbReference type="PROSITE" id="PS51257">
    <property type="entry name" value="PROKAR_LIPOPROTEIN"/>
    <property type="match status" value="1"/>
</dbReference>
<feature type="chain" id="PRO_5031036391" description="DUF4129 domain-containing protein" evidence="3">
    <location>
        <begin position="23"/>
        <end position="479"/>
    </location>
</feature>
<dbReference type="AlphaFoldDB" id="A0A7V8VG64"/>
<feature type="region of interest" description="Disordered" evidence="1">
    <location>
        <begin position="152"/>
        <end position="217"/>
    </location>
</feature>
<keyword evidence="2" id="KW-1133">Transmembrane helix</keyword>
<feature type="transmembrane region" description="Helical" evidence="2">
    <location>
        <begin position="346"/>
        <end position="364"/>
    </location>
</feature>